<protein>
    <submittedName>
        <fullName evidence="1">Uncharacterized protein</fullName>
    </submittedName>
</protein>
<accession>A0ABP8QGH1</accession>
<evidence type="ECO:0000313" key="2">
    <source>
        <dbReference type="Proteomes" id="UP001501321"/>
    </source>
</evidence>
<organism evidence="1 2">
    <name type="scientific">Pseudaeromonas paramecii</name>
    <dbReference type="NCBI Taxonomy" id="2138166"/>
    <lineage>
        <taxon>Bacteria</taxon>
        <taxon>Pseudomonadati</taxon>
        <taxon>Pseudomonadota</taxon>
        <taxon>Gammaproteobacteria</taxon>
        <taxon>Aeromonadales</taxon>
        <taxon>Aeromonadaceae</taxon>
        <taxon>Pseudaeromonas</taxon>
    </lineage>
</organism>
<gene>
    <name evidence="1" type="ORF">GCM10023095_28630</name>
</gene>
<dbReference type="RefSeq" id="WP_345014346.1">
    <property type="nucleotide sequence ID" value="NZ_BAABFC010000022.1"/>
</dbReference>
<reference evidence="2" key="1">
    <citation type="journal article" date="2019" name="Int. J. Syst. Evol. Microbiol.">
        <title>The Global Catalogue of Microorganisms (GCM) 10K type strain sequencing project: providing services to taxonomists for standard genome sequencing and annotation.</title>
        <authorList>
            <consortium name="The Broad Institute Genomics Platform"/>
            <consortium name="The Broad Institute Genome Sequencing Center for Infectious Disease"/>
            <person name="Wu L."/>
            <person name="Ma J."/>
        </authorList>
    </citation>
    <scope>NUCLEOTIDE SEQUENCE [LARGE SCALE GENOMIC DNA]</scope>
    <source>
        <strain evidence="2">JCM 32226</strain>
    </source>
</reference>
<sequence length="94" mass="10179">MNQMAQDYRVYAVDGEGQRQPLSVHGLVIELEPGKELELVLQAHPNHPGQLLVRTGSELEAGSAGGSLAVLVVRPGGCNQLHLAVEHHPWRDLS</sequence>
<comment type="caution">
    <text evidence="1">The sequence shown here is derived from an EMBL/GenBank/DDBJ whole genome shotgun (WGS) entry which is preliminary data.</text>
</comment>
<name>A0ABP8QGH1_9GAMM</name>
<dbReference type="Proteomes" id="UP001501321">
    <property type="component" value="Unassembled WGS sequence"/>
</dbReference>
<evidence type="ECO:0000313" key="1">
    <source>
        <dbReference type="EMBL" id="GAA4503001.1"/>
    </source>
</evidence>
<dbReference type="EMBL" id="BAABFC010000022">
    <property type="protein sequence ID" value="GAA4503001.1"/>
    <property type="molecule type" value="Genomic_DNA"/>
</dbReference>
<keyword evidence="2" id="KW-1185">Reference proteome</keyword>
<proteinExistence type="predicted"/>